<protein>
    <submittedName>
        <fullName evidence="1">Uncharacterized protein</fullName>
    </submittedName>
</protein>
<dbReference type="AlphaFoldDB" id="A0A6B2QA71"/>
<comment type="caution">
    <text evidence="1">The sequence shown here is derived from an EMBL/GenBank/DDBJ whole genome shotgun (WGS) entry which is preliminary data.</text>
</comment>
<reference evidence="1" key="1">
    <citation type="submission" date="2020-02" db="EMBL/GenBank/DDBJ databases">
        <title>Whole genome shot-gun sequencing of clinical Carbapenem resistant A. baumannii.</title>
        <authorList>
            <person name="Veeraraghavan B."/>
            <person name="Mathur P."/>
            <person name="Vijayakumar S."/>
            <person name="Vasudevan K."/>
            <person name="Lincy M."/>
            <person name="Kirubananthan A."/>
        </authorList>
    </citation>
    <scope>NUCLEOTIDE SEQUENCE</scope>
    <source>
        <strain evidence="1">SP1713</strain>
    </source>
</reference>
<dbReference type="InterPro" id="IPR012334">
    <property type="entry name" value="Pectin_lyas_fold"/>
</dbReference>
<dbReference type="EMBL" id="JAAGSV010000001">
    <property type="protein sequence ID" value="NDX65157.1"/>
    <property type="molecule type" value="Genomic_DNA"/>
</dbReference>
<dbReference type="Gene3D" id="2.160.20.10">
    <property type="entry name" value="Single-stranded right-handed beta-helix, Pectin lyase-like"/>
    <property type="match status" value="1"/>
</dbReference>
<evidence type="ECO:0000313" key="1">
    <source>
        <dbReference type="EMBL" id="NDX65157.1"/>
    </source>
</evidence>
<dbReference type="SUPFAM" id="SSF51126">
    <property type="entry name" value="Pectin lyase-like"/>
    <property type="match status" value="1"/>
</dbReference>
<dbReference type="RefSeq" id="WP_162208136.1">
    <property type="nucleotide sequence ID" value="NZ_CAUZGP010000003.1"/>
</dbReference>
<gene>
    <name evidence="1" type="ORF">G3N38_01645</name>
</gene>
<organism evidence="1">
    <name type="scientific">Acinetobacter baumannii</name>
    <dbReference type="NCBI Taxonomy" id="470"/>
    <lineage>
        <taxon>Bacteria</taxon>
        <taxon>Pseudomonadati</taxon>
        <taxon>Pseudomonadota</taxon>
        <taxon>Gammaproteobacteria</taxon>
        <taxon>Moraxellales</taxon>
        <taxon>Moraxellaceae</taxon>
        <taxon>Acinetobacter</taxon>
        <taxon>Acinetobacter calcoaceticus/baumannii complex</taxon>
    </lineage>
</organism>
<proteinExistence type="predicted"/>
<dbReference type="InterPro" id="IPR011050">
    <property type="entry name" value="Pectin_lyase_fold/virulence"/>
</dbReference>
<accession>A0A6B2QA71</accession>
<sequence length="939" mass="106196">MSVPVQTPSKEYIANGTTTAFPLEFNCDKAEYLIVTLNGEEAPVGSWTLANDTVTFNVAPLNGVVVNLERNTPFQRTTNYQLYDNSFRPSAVNKDFDLIWWKLQELGYRDQVIWLALVKEISDRIAGDGNLQNQINTIDEWLANLQQNVNENTNDIAQLVNDLSKEIADRITGDQILKDMFISMIDEAINEGTINALAITHLDSLEALEGVTNVWDGRTIYVKDLGNYRYDALTTSWVKAYQDADNVKDGSESQMQINDKSVRVFESIADLLTYTPRKDGQVVYVKGYHNPTNFALAKPYVGGGHRVYVASRAAENDGFLCINGWVLQHENVFTPYHSGCKCDGVTDDTLNFDKLMYALERNNLKGHVIINDPMFFNSQCPRIGKLIDPVQFNEKNAIRLVSNVKLEINSTLTFGSFFAGSSEQPKCNILSAMYRADSDDWYGRNRHENIEVFGTGTLDFTATESESAVQDGYRWIIKASVKNMKIHGLKFQGGDFANAVQTSKTSENIEIYANKFINLMSNKSKFHDHSTLYCIGKDIKAHNNIFVFSNVKGRLNACACELHGSEQWFYNNKVFGYPNLVFSAILRTDQSLDENEVVYDQKVFGNTANISRSALGYWSILGKTAKLNDLTFNNNIINFIEPPTLEEFNEANVNGMTYPSSLPASIFTVWHEGDSVPNITYAAEVLQGIYIHDNIQTAVDGLLQSQDVSLIRFVGCYSRENLKIFNNSFKLNRLLNRDVSTSTTSDYFSGWYIKNNTYDFSKHKSVIYSFTMYLEYMKNCVFDFALDSNFPVIDKTYNFLYFVFADRSKVKDNVIKIDVEKSYDALDAWFGGSMMTYTRAEMRTQNNSIESISYCYIKESRIASTTVATMQIVTNNIPLSVQSGFIKRYMDEMIGSIYYPSSYTLDYSGGSKLKAVAASASIFPESTESDRNAYIKFIC</sequence>
<name>A0A6B2QA71_ACIBA</name>